<feature type="domain" description="DUF1612" evidence="2">
    <location>
        <begin position="181"/>
        <end position="308"/>
    </location>
</feature>
<dbReference type="Pfam" id="PF07756">
    <property type="entry name" value="DUF1612"/>
    <property type="match status" value="1"/>
</dbReference>
<dbReference type="EMBL" id="BLAJ01000028">
    <property type="protein sequence ID" value="GES53749.1"/>
    <property type="molecule type" value="Genomic_DNA"/>
</dbReference>
<comment type="caution">
    <text evidence="4">The sequence shown here is derived from an EMBL/GenBank/DDBJ whole genome shotgun (WGS) entry which is preliminary data.</text>
</comment>
<dbReference type="InterPro" id="IPR048017">
    <property type="entry name" value="Y4cF-like"/>
</dbReference>
<sequence length="369" mass="40634">MRPAFDAGVALTRLDERIARSPVGAGWIERTHYADACASLWIDGELVNLEDLVLHDATRDTRTPTHELTIARDVLRTRRRISAQSPDWALSADGIRTLRQTQAWPGPSGGPDSTPNDSRVEPAGVVEREGEDIDDVENLPGVDYADIDAVLARSAAAIEDARRPGHAGGRATASRPEKDPMIYDLDWDEDARLDEWREVLRQVEHLPAVLQAIVALDAWNALSVLQHAPWLGRLLAASISRQAGVTTGAHLAATNLGLKAIPVDRRRHRDRETRLLAIAQGLIAGAEIGMKEHDRLVLAQRMFERKLQGRRTSSKLPELVELVVAKPLVSAEMVAKTLEVTPQAARRIVSELGLREMTGRGRFRAWGAL</sequence>
<accession>A0ABQ0ZEP5</accession>
<feature type="region of interest" description="Disordered" evidence="1">
    <location>
        <begin position="101"/>
        <end position="128"/>
    </location>
</feature>
<dbReference type="InterPro" id="IPR011670">
    <property type="entry name" value="DUF1612"/>
</dbReference>
<evidence type="ECO:0008006" key="6">
    <source>
        <dbReference type="Google" id="ProtNLM"/>
    </source>
</evidence>
<dbReference type="Proteomes" id="UP000390335">
    <property type="component" value="Unassembled WGS sequence"/>
</dbReference>
<evidence type="ECO:0000259" key="3">
    <source>
        <dbReference type="Pfam" id="PF11972"/>
    </source>
</evidence>
<evidence type="ECO:0000256" key="1">
    <source>
        <dbReference type="SAM" id="MobiDB-lite"/>
    </source>
</evidence>
<evidence type="ECO:0000259" key="2">
    <source>
        <dbReference type="Pfam" id="PF07756"/>
    </source>
</evidence>
<dbReference type="Pfam" id="PF11972">
    <property type="entry name" value="HTH_13"/>
    <property type="match status" value="1"/>
</dbReference>
<protein>
    <recommendedName>
        <fullName evidence="6">HTH DNA binding domain-containing protein</fullName>
    </recommendedName>
</protein>
<name>A0ABQ0ZEP5_9HYPH</name>
<proteinExistence type="predicted"/>
<dbReference type="NCBIfam" id="NF040876">
    <property type="entry name" value="RHE_PE00001_fam"/>
    <property type="match status" value="1"/>
</dbReference>
<evidence type="ECO:0000313" key="4">
    <source>
        <dbReference type="EMBL" id="GES53749.1"/>
    </source>
</evidence>
<feature type="domain" description="HTH DNA binding" evidence="3">
    <location>
        <begin position="316"/>
        <end position="369"/>
    </location>
</feature>
<gene>
    <name evidence="4" type="ORF">RsS93_63630</name>
</gene>
<dbReference type="InterPro" id="IPR021068">
    <property type="entry name" value="HTH_DNA-bd"/>
</dbReference>
<evidence type="ECO:0000313" key="5">
    <source>
        <dbReference type="Proteomes" id="UP000390335"/>
    </source>
</evidence>
<reference evidence="4 5" key="1">
    <citation type="journal article" date="2020" name="Genome Biol. Evol.">
        <title>Rhizobium dioscoreae sp. nov., a plant growth-promoting bacterium isolated from yam (Dioscorea species).</title>
        <authorList>
            <person name="Ouyabe M."/>
            <person name="Tanaka N."/>
            <person name="Shiwa Y."/>
            <person name="Fujita N."/>
            <person name="Kikuno H."/>
            <person name="Babil P."/>
            <person name="Shiwachi H."/>
        </authorList>
    </citation>
    <scope>NUCLEOTIDE SEQUENCE [LARGE SCALE GENOMIC DNA]</scope>
    <source>
        <strain evidence="4 5">S-93</strain>
    </source>
</reference>
<keyword evidence="5" id="KW-1185">Reference proteome</keyword>
<organism evidence="4 5">
    <name type="scientific">Rhizobium dioscoreae</name>
    <dbReference type="NCBI Taxonomy" id="2653122"/>
    <lineage>
        <taxon>Bacteria</taxon>
        <taxon>Pseudomonadati</taxon>
        <taxon>Pseudomonadota</taxon>
        <taxon>Alphaproteobacteria</taxon>
        <taxon>Hyphomicrobiales</taxon>
        <taxon>Rhizobiaceae</taxon>
        <taxon>Rhizobium/Agrobacterium group</taxon>
        <taxon>Rhizobium</taxon>
    </lineage>
</organism>